<feature type="compositionally biased region" description="Low complexity" evidence="1">
    <location>
        <begin position="262"/>
        <end position="272"/>
    </location>
</feature>
<gene>
    <name evidence="4" type="ORF">CYMTET_14914</name>
</gene>
<dbReference type="Gene3D" id="2.80.10.50">
    <property type="match status" value="2"/>
</dbReference>
<evidence type="ECO:0000313" key="5">
    <source>
        <dbReference type="Proteomes" id="UP001190700"/>
    </source>
</evidence>
<dbReference type="SMART" id="SM00458">
    <property type="entry name" value="RICIN"/>
    <property type="match status" value="1"/>
</dbReference>
<dbReference type="PROSITE" id="PS50231">
    <property type="entry name" value="RICIN_B_LECTIN"/>
    <property type="match status" value="1"/>
</dbReference>
<accession>A0AAE0GFL9</accession>
<dbReference type="SUPFAM" id="SSF50370">
    <property type="entry name" value="Ricin B-like lectins"/>
    <property type="match status" value="1"/>
</dbReference>
<feature type="compositionally biased region" description="Basic and acidic residues" evidence="1">
    <location>
        <begin position="219"/>
        <end position="234"/>
    </location>
</feature>
<evidence type="ECO:0000256" key="2">
    <source>
        <dbReference type="SAM" id="Phobius"/>
    </source>
</evidence>
<keyword evidence="2" id="KW-0472">Membrane</keyword>
<feature type="transmembrane region" description="Helical" evidence="2">
    <location>
        <begin position="287"/>
        <end position="311"/>
    </location>
</feature>
<dbReference type="InterPro" id="IPR000772">
    <property type="entry name" value="Ricin_B_lectin"/>
</dbReference>
<feature type="domain" description="Ricin B lectin" evidence="3">
    <location>
        <begin position="69"/>
        <end position="203"/>
    </location>
</feature>
<dbReference type="InterPro" id="IPR035992">
    <property type="entry name" value="Ricin_B-like_lectins"/>
</dbReference>
<protein>
    <recommendedName>
        <fullName evidence="3">Ricin B lectin domain-containing protein</fullName>
    </recommendedName>
</protein>
<name>A0AAE0GFL9_9CHLO</name>
<reference evidence="4 5" key="1">
    <citation type="journal article" date="2015" name="Genome Biol. Evol.">
        <title>Comparative Genomics of a Bacterivorous Green Alga Reveals Evolutionary Causalities and Consequences of Phago-Mixotrophic Mode of Nutrition.</title>
        <authorList>
            <person name="Burns J.A."/>
            <person name="Paasch A."/>
            <person name="Narechania A."/>
            <person name="Kim E."/>
        </authorList>
    </citation>
    <scope>NUCLEOTIDE SEQUENCE [LARGE SCALE GENOMIC DNA]</scope>
    <source>
        <strain evidence="4 5">PLY_AMNH</strain>
    </source>
</reference>
<dbReference type="Pfam" id="PF00652">
    <property type="entry name" value="Ricin_B_lectin"/>
    <property type="match status" value="1"/>
</dbReference>
<sequence>MQSRCSIVRTCCCPDGFPDNRLQTHSASSTAGSVVPFSLCRYRSAAMWKIQPQLLSLFILSTPLHVGGQGVSTTVSTGDYCITNYNDRRVNGNPVALWYCQHSERQRWTFTAEGLIHLHSDPRFCLTNYNDLRENGNLVDLWECDTERYASRQKWAVSAEGRITLADDSQWCLTNFYNRKINGNQVDLWACNPHLPQQEWTLDPPLDLSTLYTSPPPHSAEHSEEPDPPADHPTPEGVPATSSTHYEEEAPSAHHLSPEGVPAPSSVYSASVEEGDGEDNNDADSELLMYLALALGIVGALGGVLAVALYMRSQSLRKKDSQTPVALPVVNSDIVRTGIATGIPVAAKADAFTMGNHMNEKGSGSQIPSPTNEVQMDRVQVVEFCA</sequence>
<keyword evidence="2" id="KW-0812">Transmembrane</keyword>
<comment type="caution">
    <text evidence="4">The sequence shown here is derived from an EMBL/GenBank/DDBJ whole genome shotgun (WGS) entry which is preliminary data.</text>
</comment>
<keyword evidence="5" id="KW-1185">Reference proteome</keyword>
<proteinExistence type="predicted"/>
<organism evidence="4 5">
    <name type="scientific">Cymbomonas tetramitiformis</name>
    <dbReference type="NCBI Taxonomy" id="36881"/>
    <lineage>
        <taxon>Eukaryota</taxon>
        <taxon>Viridiplantae</taxon>
        <taxon>Chlorophyta</taxon>
        <taxon>Pyramimonadophyceae</taxon>
        <taxon>Pyramimonadales</taxon>
        <taxon>Pyramimonadaceae</taxon>
        <taxon>Cymbomonas</taxon>
    </lineage>
</organism>
<dbReference type="AlphaFoldDB" id="A0AAE0GFL9"/>
<keyword evidence="2" id="KW-1133">Transmembrane helix</keyword>
<dbReference type="CDD" id="cd00161">
    <property type="entry name" value="beta-trefoil_Ricin-like"/>
    <property type="match status" value="1"/>
</dbReference>
<feature type="region of interest" description="Disordered" evidence="1">
    <location>
        <begin position="206"/>
        <end position="281"/>
    </location>
</feature>
<evidence type="ECO:0000313" key="4">
    <source>
        <dbReference type="EMBL" id="KAK3277050.1"/>
    </source>
</evidence>
<evidence type="ECO:0000259" key="3">
    <source>
        <dbReference type="SMART" id="SM00458"/>
    </source>
</evidence>
<dbReference type="EMBL" id="LGRX02006261">
    <property type="protein sequence ID" value="KAK3277050.1"/>
    <property type="molecule type" value="Genomic_DNA"/>
</dbReference>
<dbReference type="Proteomes" id="UP001190700">
    <property type="component" value="Unassembled WGS sequence"/>
</dbReference>
<evidence type="ECO:0000256" key="1">
    <source>
        <dbReference type="SAM" id="MobiDB-lite"/>
    </source>
</evidence>